<accession>A0AAX2J3M1</accession>
<dbReference type="PROSITE" id="PS50109">
    <property type="entry name" value="HIS_KIN"/>
    <property type="match status" value="1"/>
</dbReference>
<evidence type="ECO:0000256" key="1">
    <source>
        <dbReference type="ARBA" id="ARBA00000085"/>
    </source>
</evidence>
<dbReference type="InterPro" id="IPR005467">
    <property type="entry name" value="His_kinase_dom"/>
</dbReference>
<keyword evidence="5" id="KW-0813">Transport</keyword>
<dbReference type="AlphaFoldDB" id="A0AAX2J3M1"/>
<dbReference type="EC" id="2.7.13.3" evidence="3"/>
<dbReference type="InterPro" id="IPR036097">
    <property type="entry name" value="HisK_dim/P_sf"/>
</dbReference>
<protein>
    <recommendedName>
        <fullName evidence="4">Phosphate regulon sensor protein PhoR</fullName>
        <ecNumber evidence="3">2.7.13.3</ecNumber>
    </recommendedName>
</protein>
<evidence type="ECO:0000256" key="17">
    <source>
        <dbReference type="ARBA" id="ARBA00025207"/>
    </source>
</evidence>
<evidence type="ECO:0000256" key="3">
    <source>
        <dbReference type="ARBA" id="ARBA00012438"/>
    </source>
</evidence>
<dbReference type="Pfam" id="PF00989">
    <property type="entry name" value="PAS"/>
    <property type="match status" value="1"/>
</dbReference>
<evidence type="ECO:0000256" key="2">
    <source>
        <dbReference type="ARBA" id="ARBA00004236"/>
    </source>
</evidence>
<keyword evidence="7" id="KW-0597">Phosphoprotein</keyword>
<organism evidence="20 21">
    <name type="scientific">Kingella kingae</name>
    <dbReference type="NCBI Taxonomy" id="504"/>
    <lineage>
        <taxon>Bacteria</taxon>
        <taxon>Pseudomonadati</taxon>
        <taxon>Pseudomonadota</taxon>
        <taxon>Betaproteobacteria</taxon>
        <taxon>Neisseriales</taxon>
        <taxon>Neisseriaceae</taxon>
        <taxon>Kingella</taxon>
    </lineage>
</organism>
<dbReference type="FunFam" id="1.10.287.130:FF:000001">
    <property type="entry name" value="Two-component sensor histidine kinase"/>
    <property type="match status" value="1"/>
</dbReference>
<dbReference type="SUPFAM" id="SSF55874">
    <property type="entry name" value="ATPase domain of HSP90 chaperone/DNA topoisomerase II/histidine kinase"/>
    <property type="match status" value="1"/>
</dbReference>
<dbReference type="EMBL" id="LS483426">
    <property type="protein sequence ID" value="SQH24909.1"/>
    <property type="molecule type" value="Genomic_DNA"/>
</dbReference>
<keyword evidence="16" id="KW-0472">Membrane</keyword>
<dbReference type="NCBIfam" id="TIGR02966">
    <property type="entry name" value="phoR_proteo"/>
    <property type="match status" value="1"/>
</dbReference>
<dbReference type="SMART" id="SM00387">
    <property type="entry name" value="HATPase_c"/>
    <property type="match status" value="1"/>
</dbReference>
<keyword evidence="13" id="KW-0067">ATP-binding</keyword>
<keyword evidence="6" id="KW-1003">Cell membrane</keyword>
<dbReference type="Gene3D" id="3.30.450.20">
    <property type="entry name" value="PAS domain"/>
    <property type="match status" value="1"/>
</dbReference>
<dbReference type="Proteomes" id="UP000248598">
    <property type="component" value="Chromosome 1"/>
</dbReference>
<keyword evidence="8" id="KW-0592">Phosphate transport</keyword>
<evidence type="ECO:0000256" key="9">
    <source>
        <dbReference type="ARBA" id="ARBA00022679"/>
    </source>
</evidence>
<dbReference type="GO" id="GO:0006355">
    <property type="term" value="P:regulation of DNA-templated transcription"/>
    <property type="evidence" value="ECO:0007669"/>
    <property type="project" value="InterPro"/>
</dbReference>
<sequence length="441" mass="49364">MSPYSIHIWVRVLLAATVCALAFSLYGALGLAIAWAACTTLWLYHNLRGIRQFTRALHTQSPNQTISFTNGHGLWVQLLSDIHRRDRVNRKHRTQLHRTVQRFQAAAESMPEAIVLLNKNGRIQWFNHLAIDYFSLSPEHALGSALHKHIANADCQAFLQAACTSNPQELRFTLNQDNGRMRHIRLIRTAFMQQSELIIAEDISRAEQLQATRTAFVANVSHELRTPLTVINGFLETLADYPDLPSEQRAQFVALMQNESQRMLNLIHDLMTLSALEDPQQQTAPKAACNISDLVQQIVQDAQRLSAGKHQIIADIEADINLLARERELYQALSNLVFNAVRHAGEGCQIHIGLQRIANPNPYKPPLAQFSVRDTGKGIAPEHLPHLTDRFYRADSGRSRENGGTGLGLAIAKHALANHQASLHIRSELGVGSEFMTQLPT</sequence>
<comment type="catalytic activity">
    <reaction evidence="1">
        <text>ATP + protein L-histidine = ADP + protein N-phospho-L-histidine.</text>
        <dbReference type="EC" id="2.7.13.3"/>
    </reaction>
</comment>
<keyword evidence="11" id="KW-0547">Nucleotide-binding</keyword>
<name>A0AAX2J3M1_KINKI</name>
<dbReference type="InterPro" id="IPR003661">
    <property type="entry name" value="HisK_dim/P_dom"/>
</dbReference>
<evidence type="ECO:0000256" key="13">
    <source>
        <dbReference type="ARBA" id="ARBA00022840"/>
    </source>
</evidence>
<feature type="domain" description="PAS" evidence="19">
    <location>
        <begin position="99"/>
        <end position="177"/>
    </location>
</feature>
<dbReference type="InterPro" id="IPR000014">
    <property type="entry name" value="PAS"/>
</dbReference>
<dbReference type="GO" id="GO:0005886">
    <property type="term" value="C:plasma membrane"/>
    <property type="evidence" value="ECO:0007669"/>
    <property type="project" value="UniProtKB-SubCell"/>
</dbReference>
<dbReference type="Gene3D" id="1.10.287.130">
    <property type="match status" value="1"/>
</dbReference>
<evidence type="ECO:0000256" key="5">
    <source>
        <dbReference type="ARBA" id="ARBA00022448"/>
    </source>
</evidence>
<dbReference type="PROSITE" id="PS50112">
    <property type="entry name" value="PAS"/>
    <property type="match status" value="1"/>
</dbReference>
<reference evidence="20 21" key="1">
    <citation type="submission" date="2018-06" db="EMBL/GenBank/DDBJ databases">
        <authorList>
            <consortium name="Pathogen Informatics"/>
            <person name="Doyle S."/>
        </authorList>
    </citation>
    <scope>NUCLEOTIDE SEQUENCE [LARGE SCALE GENOMIC DNA]</scope>
    <source>
        <strain evidence="20 21">NCTC10529</strain>
    </source>
</reference>
<dbReference type="InterPro" id="IPR003594">
    <property type="entry name" value="HATPase_dom"/>
</dbReference>
<dbReference type="CDD" id="cd00130">
    <property type="entry name" value="PAS"/>
    <property type="match status" value="1"/>
</dbReference>
<dbReference type="SUPFAM" id="SSF55785">
    <property type="entry name" value="PYP-like sensor domain (PAS domain)"/>
    <property type="match status" value="1"/>
</dbReference>
<dbReference type="InterPro" id="IPR013767">
    <property type="entry name" value="PAS_fold"/>
</dbReference>
<dbReference type="InterPro" id="IPR004358">
    <property type="entry name" value="Sig_transdc_His_kin-like_C"/>
</dbReference>
<dbReference type="PANTHER" id="PTHR45453:SF1">
    <property type="entry name" value="PHOSPHATE REGULON SENSOR PROTEIN PHOR"/>
    <property type="match status" value="1"/>
</dbReference>
<dbReference type="SUPFAM" id="SSF47384">
    <property type="entry name" value="Homodimeric domain of signal transducing histidine kinase"/>
    <property type="match status" value="1"/>
</dbReference>
<evidence type="ECO:0000313" key="21">
    <source>
        <dbReference type="Proteomes" id="UP000248598"/>
    </source>
</evidence>
<dbReference type="InterPro" id="IPR050351">
    <property type="entry name" value="BphY/WalK/GraS-like"/>
</dbReference>
<keyword evidence="12" id="KW-0418">Kinase</keyword>
<gene>
    <name evidence="20" type="primary">phoR</name>
    <name evidence="20" type="ORF">NCTC10529_01104</name>
</gene>
<comment type="function">
    <text evidence="17">Member of the two-component regulatory system PhoR/PhoB involved in the phosphate regulon genes expression. PhoR may function as a membrane-associated protein kinase that phosphorylates PhoB in response to environmental signals.</text>
</comment>
<evidence type="ECO:0000256" key="4">
    <source>
        <dbReference type="ARBA" id="ARBA00019665"/>
    </source>
</evidence>
<dbReference type="InterPro" id="IPR014310">
    <property type="entry name" value="Sig_transdc_His_kinase_PhoR"/>
</dbReference>
<keyword evidence="10" id="KW-0812">Transmembrane</keyword>
<evidence type="ECO:0000256" key="11">
    <source>
        <dbReference type="ARBA" id="ARBA00022741"/>
    </source>
</evidence>
<dbReference type="GO" id="GO:0000155">
    <property type="term" value="F:phosphorelay sensor kinase activity"/>
    <property type="evidence" value="ECO:0007669"/>
    <property type="project" value="InterPro"/>
</dbReference>
<feature type="domain" description="Histidine kinase" evidence="18">
    <location>
        <begin position="219"/>
        <end position="441"/>
    </location>
</feature>
<dbReference type="PRINTS" id="PR00344">
    <property type="entry name" value="BCTRLSENSOR"/>
</dbReference>
<dbReference type="RefSeq" id="WP_003785742.1">
    <property type="nucleotide sequence ID" value="NZ_CP091518.1"/>
</dbReference>
<evidence type="ECO:0000256" key="12">
    <source>
        <dbReference type="ARBA" id="ARBA00022777"/>
    </source>
</evidence>
<evidence type="ECO:0000256" key="16">
    <source>
        <dbReference type="ARBA" id="ARBA00023136"/>
    </source>
</evidence>
<dbReference type="GeneID" id="93262403"/>
<dbReference type="SMART" id="SM00388">
    <property type="entry name" value="HisKA"/>
    <property type="match status" value="1"/>
</dbReference>
<evidence type="ECO:0000259" key="19">
    <source>
        <dbReference type="PROSITE" id="PS50112"/>
    </source>
</evidence>
<dbReference type="NCBIfam" id="TIGR00229">
    <property type="entry name" value="sensory_box"/>
    <property type="match status" value="1"/>
</dbReference>
<evidence type="ECO:0000256" key="14">
    <source>
        <dbReference type="ARBA" id="ARBA00022989"/>
    </source>
</evidence>
<keyword evidence="15" id="KW-0902">Two-component regulatory system</keyword>
<evidence type="ECO:0000256" key="15">
    <source>
        <dbReference type="ARBA" id="ARBA00023012"/>
    </source>
</evidence>
<keyword evidence="9 20" id="KW-0808">Transferase</keyword>
<dbReference type="Pfam" id="PF00512">
    <property type="entry name" value="HisKA"/>
    <property type="match status" value="1"/>
</dbReference>
<dbReference type="GO" id="GO:0006817">
    <property type="term" value="P:phosphate ion transport"/>
    <property type="evidence" value="ECO:0007669"/>
    <property type="project" value="UniProtKB-KW"/>
</dbReference>
<evidence type="ECO:0000256" key="10">
    <source>
        <dbReference type="ARBA" id="ARBA00022692"/>
    </source>
</evidence>
<dbReference type="GO" id="GO:0005524">
    <property type="term" value="F:ATP binding"/>
    <property type="evidence" value="ECO:0007669"/>
    <property type="project" value="UniProtKB-KW"/>
</dbReference>
<dbReference type="Gene3D" id="3.30.565.10">
    <property type="entry name" value="Histidine kinase-like ATPase, C-terminal domain"/>
    <property type="match status" value="1"/>
</dbReference>
<evidence type="ECO:0000256" key="8">
    <source>
        <dbReference type="ARBA" id="ARBA00022592"/>
    </source>
</evidence>
<dbReference type="GO" id="GO:0016036">
    <property type="term" value="P:cellular response to phosphate starvation"/>
    <property type="evidence" value="ECO:0007669"/>
    <property type="project" value="TreeGrafter"/>
</dbReference>
<evidence type="ECO:0000259" key="18">
    <source>
        <dbReference type="PROSITE" id="PS50109"/>
    </source>
</evidence>
<dbReference type="CDD" id="cd00082">
    <property type="entry name" value="HisKA"/>
    <property type="match status" value="1"/>
</dbReference>
<dbReference type="GO" id="GO:0004721">
    <property type="term" value="F:phosphoprotein phosphatase activity"/>
    <property type="evidence" value="ECO:0007669"/>
    <property type="project" value="TreeGrafter"/>
</dbReference>
<dbReference type="InterPro" id="IPR036890">
    <property type="entry name" value="HATPase_C_sf"/>
</dbReference>
<evidence type="ECO:0000256" key="7">
    <source>
        <dbReference type="ARBA" id="ARBA00022553"/>
    </source>
</evidence>
<dbReference type="SMART" id="SM00091">
    <property type="entry name" value="PAS"/>
    <property type="match status" value="1"/>
</dbReference>
<evidence type="ECO:0000256" key="6">
    <source>
        <dbReference type="ARBA" id="ARBA00022475"/>
    </source>
</evidence>
<evidence type="ECO:0000313" key="20">
    <source>
        <dbReference type="EMBL" id="SQH24909.1"/>
    </source>
</evidence>
<dbReference type="InterPro" id="IPR035965">
    <property type="entry name" value="PAS-like_dom_sf"/>
</dbReference>
<proteinExistence type="predicted"/>
<dbReference type="Pfam" id="PF02518">
    <property type="entry name" value="HATPase_c"/>
    <property type="match status" value="1"/>
</dbReference>
<comment type="subcellular location">
    <subcellularLocation>
        <location evidence="2">Cell membrane</location>
    </subcellularLocation>
</comment>
<dbReference type="PANTHER" id="PTHR45453">
    <property type="entry name" value="PHOSPHATE REGULON SENSOR PROTEIN PHOR"/>
    <property type="match status" value="1"/>
</dbReference>
<keyword evidence="14" id="KW-1133">Transmembrane helix</keyword>